<evidence type="ECO:0000313" key="2">
    <source>
        <dbReference type="Proteomes" id="UP001186974"/>
    </source>
</evidence>
<feature type="non-terminal residue" evidence="1">
    <location>
        <position position="1"/>
    </location>
</feature>
<comment type="caution">
    <text evidence="1">The sequence shown here is derived from an EMBL/GenBank/DDBJ whole genome shotgun (WGS) entry which is preliminary data.</text>
</comment>
<gene>
    <name evidence="1" type="ORF">LTS18_014520</name>
</gene>
<sequence>QSCKNEATACDRCRLMGLLTDGEGDADGEEKDEDEDEDEEEDVGERREEDVGVGRALVEEHNRQGARELARFMQGLELLRGSCVICRFAGKVGKQQAEHRLDECRTVNKWRFLHAKKAAQEEGGKRRGGWLAKYGACYKCGNVQVVCQGQGRGECRYKDTTMPLSWVVQYQEGWKERVFNGLEERRRACEDKGRYMLWLAEEASVSSEQGSNM</sequence>
<organism evidence="1 2">
    <name type="scientific">Coniosporium uncinatum</name>
    <dbReference type="NCBI Taxonomy" id="93489"/>
    <lineage>
        <taxon>Eukaryota</taxon>
        <taxon>Fungi</taxon>
        <taxon>Dikarya</taxon>
        <taxon>Ascomycota</taxon>
        <taxon>Pezizomycotina</taxon>
        <taxon>Dothideomycetes</taxon>
        <taxon>Dothideomycetes incertae sedis</taxon>
        <taxon>Coniosporium</taxon>
    </lineage>
</organism>
<feature type="non-terminal residue" evidence="1">
    <location>
        <position position="213"/>
    </location>
</feature>
<keyword evidence="2" id="KW-1185">Reference proteome</keyword>
<reference evidence="1" key="1">
    <citation type="submission" date="2024-09" db="EMBL/GenBank/DDBJ databases">
        <title>Black Yeasts Isolated from many extreme environments.</title>
        <authorList>
            <person name="Coleine C."/>
            <person name="Stajich J.E."/>
            <person name="Selbmann L."/>
        </authorList>
    </citation>
    <scope>NUCLEOTIDE SEQUENCE</scope>
    <source>
        <strain evidence="1">CCFEE 5737</strain>
    </source>
</reference>
<accession>A0ACC3CVP5</accession>
<dbReference type="EMBL" id="JAWDJW010010999">
    <property type="protein sequence ID" value="KAK3045123.1"/>
    <property type="molecule type" value="Genomic_DNA"/>
</dbReference>
<name>A0ACC3CVP5_9PEZI</name>
<proteinExistence type="predicted"/>
<protein>
    <submittedName>
        <fullName evidence="1">Uncharacterized protein</fullName>
    </submittedName>
</protein>
<evidence type="ECO:0000313" key="1">
    <source>
        <dbReference type="EMBL" id="KAK3045123.1"/>
    </source>
</evidence>
<dbReference type="Proteomes" id="UP001186974">
    <property type="component" value="Unassembled WGS sequence"/>
</dbReference>